<comment type="similarity">
    <text evidence="1">Belongs to the heparin-binding growth factors family.</text>
</comment>
<organism evidence="3 4">
    <name type="scientific">Cloeon dipterum</name>
    <dbReference type="NCBI Taxonomy" id="197152"/>
    <lineage>
        <taxon>Eukaryota</taxon>
        <taxon>Metazoa</taxon>
        <taxon>Ecdysozoa</taxon>
        <taxon>Arthropoda</taxon>
        <taxon>Hexapoda</taxon>
        <taxon>Insecta</taxon>
        <taxon>Pterygota</taxon>
        <taxon>Palaeoptera</taxon>
        <taxon>Ephemeroptera</taxon>
        <taxon>Pisciforma</taxon>
        <taxon>Baetidae</taxon>
        <taxon>Cloeon</taxon>
    </lineage>
</organism>
<keyword evidence="4" id="KW-1185">Reference proteome</keyword>
<evidence type="ECO:0000313" key="3">
    <source>
        <dbReference type="EMBL" id="CAB3369322.1"/>
    </source>
</evidence>
<dbReference type="InterPro" id="IPR008996">
    <property type="entry name" value="IL1/FGF"/>
</dbReference>
<dbReference type="GO" id="GO:0008083">
    <property type="term" value="F:growth factor activity"/>
    <property type="evidence" value="ECO:0007669"/>
    <property type="project" value="InterPro"/>
</dbReference>
<evidence type="ECO:0000256" key="1">
    <source>
        <dbReference type="ARBA" id="ARBA00007936"/>
    </source>
</evidence>
<dbReference type="CDD" id="cd23307">
    <property type="entry name" value="beta-trefoil_FGF8-like"/>
    <property type="match status" value="1"/>
</dbReference>
<dbReference type="SUPFAM" id="SSF50353">
    <property type="entry name" value="Cytokine"/>
    <property type="match status" value="1"/>
</dbReference>
<dbReference type="Proteomes" id="UP000494165">
    <property type="component" value="Unassembled WGS sequence"/>
</dbReference>
<evidence type="ECO:0000313" key="4">
    <source>
        <dbReference type="Proteomes" id="UP000494165"/>
    </source>
</evidence>
<dbReference type="PANTHER" id="PTHR11486">
    <property type="entry name" value="FIBROBLAST GROWTH FACTOR"/>
    <property type="match status" value="1"/>
</dbReference>
<comment type="caution">
    <text evidence="3">The sequence shown here is derived from an EMBL/GenBank/DDBJ whole genome shotgun (WGS) entry which is preliminary data.</text>
</comment>
<evidence type="ECO:0008006" key="5">
    <source>
        <dbReference type="Google" id="ProtNLM"/>
    </source>
</evidence>
<dbReference type="Gene3D" id="2.80.10.50">
    <property type="match status" value="1"/>
</dbReference>
<proteinExistence type="inferred from homology"/>
<accession>A0A8S1CN18</accession>
<feature type="compositionally biased region" description="Basic residues" evidence="2">
    <location>
        <begin position="215"/>
        <end position="226"/>
    </location>
</feature>
<name>A0A8S1CN18_9INSE</name>
<dbReference type="OrthoDB" id="5988014at2759"/>
<protein>
    <recommendedName>
        <fullName evidence="5">Fibroblast growth factor</fullName>
    </recommendedName>
</protein>
<dbReference type="SMART" id="SM00442">
    <property type="entry name" value="FGF"/>
    <property type="match status" value="1"/>
</dbReference>
<gene>
    <name evidence="3" type="ORF">CLODIP_2_CD05677</name>
</gene>
<feature type="region of interest" description="Disordered" evidence="2">
    <location>
        <begin position="180"/>
        <end position="226"/>
    </location>
</feature>
<reference evidence="3 4" key="1">
    <citation type="submission" date="2020-04" db="EMBL/GenBank/DDBJ databases">
        <authorList>
            <person name="Alioto T."/>
            <person name="Alioto T."/>
            <person name="Gomez Garrido J."/>
        </authorList>
    </citation>
    <scope>NUCLEOTIDE SEQUENCE [LARGE SCALE GENOMIC DNA]</scope>
</reference>
<dbReference type="EMBL" id="CADEPI010000044">
    <property type="protein sequence ID" value="CAB3369322.1"/>
    <property type="molecule type" value="Genomic_DNA"/>
</dbReference>
<dbReference type="AlphaFoldDB" id="A0A8S1CN18"/>
<dbReference type="Pfam" id="PF00167">
    <property type="entry name" value="FGF"/>
    <property type="match status" value="1"/>
</dbReference>
<evidence type="ECO:0000256" key="2">
    <source>
        <dbReference type="SAM" id="MobiDB-lite"/>
    </source>
</evidence>
<sequence length="262" mass="29512">MLFLDRSRIPQVAISAKFLSCILMVVICGAVPGMVQSQSVRLHNDCSSSELQVDHLGKVYASDKGHWNELRLQSVGFGQMTIFAKRAERYLCFNKKWRLVGVKKAHGKRCHWREVMEQGYNRYRSLANLNYSLAVNPQGRPMWGPRTERVHGRHGRRAVKCSHFLKQGLNLASAIDAHNKGEHNPAAEPRPGPPVICSTVGRPPRRNRDATPGHTHSHRGAKKKERCARAFGAASVYASVRGACNPPIYLLHKHYTMRETYA</sequence>
<dbReference type="InterPro" id="IPR002209">
    <property type="entry name" value="Fibroblast_GF_fam"/>
</dbReference>